<dbReference type="InterPro" id="IPR048491">
    <property type="entry name" value="XMAP215_CLASP_TOG"/>
</dbReference>
<dbReference type="GO" id="GO:0051010">
    <property type="term" value="F:microtubule plus-end binding"/>
    <property type="evidence" value="ECO:0007669"/>
    <property type="project" value="InterPro"/>
</dbReference>
<dbReference type="GO" id="GO:0046785">
    <property type="term" value="P:microtubule polymerization"/>
    <property type="evidence" value="ECO:0007669"/>
    <property type="project" value="InterPro"/>
</dbReference>
<evidence type="ECO:0000313" key="7">
    <source>
        <dbReference type="Proteomes" id="UP001054945"/>
    </source>
</evidence>
<comment type="caution">
    <text evidence="6">The sequence shown here is derived from an EMBL/GenBank/DDBJ whole genome shotgun (WGS) entry which is preliminary data.</text>
</comment>
<evidence type="ECO:0000259" key="5">
    <source>
        <dbReference type="SMART" id="SM01349"/>
    </source>
</evidence>
<evidence type="ECO:0000256" key="3">
    <source>
        <dbReference type="ARBA" id="ARBA00023212"/>
    </source>
</evidence>
<dbReference type="Pfam" id="PF21041">
    <property type="entry name" value="XMAP215_CLASP_TOG"/>
    <property type="match status" value="1"/>
</dbReference>
<keyword evidence="2" id="KW-0963">Cytoplasm</keyword>
<dbReference type="PANTHER" id="PTHR12609">
    <property type="entry name" value="MICROTUBULE ASSOCIATED PROTEIN XMAP215"/>
    <property type="match status" value="1"/>
</dbReference>
<evidence type="ECO:0000256" key="4">
    <source>
        <dbReference type="SAM" id="MobiDB-lite"/>
    </source>
</evidence>
<feature type="region of interest" description="Disordered" evidence="4">
    <location>
        <begin position="1"/>
        <end position="58"/>
    </location>
</feature>
<dbReference type="GO" id="GO:0005856">
    <property type="term" value="C:cytoskeleton"/>
    <property type="evidence" value="ECO:0007669"/>
    <property type="project" value="UniProtKB-SubCell"/>
</dbReference>
<dbReference type="InterPro" id="IPR045110">
    <property type="entry name" value="XMAP215"/>
</dbReference>
<name>A0AAV4UTR7_CAEEX</name>
<gene>
    <name evidence="6" type="primary">CKAP5</name>
    <name evidence="6" type="ORF">CEXT_454051</name>
</gene>
<accession>A0AAV4UTR7</accession>
<dbReference type="GO" id="GO:0007051">
    <property type="term" value="P:spindle organization"/>
    <property type="evidence" value="ECO:0007669"/>
    <property type="project" value="InterPro"/>
</dbReference>
<evidence type="ECO:0000313" key="6">
    <source>
        <dbReference type="EMBL" id="GIY61301.1"/>
    </source>
</evidence>
<sequence>MPEPTHAPAKPNSAEIKKPGSATTVKTKGSVPARSVRSGGVKKAPVDAGEPEFKEQDLSEEDVLEKASEILTDDVINGLGSSNWKDRLVAILKLRFEILCYIADNAQISHIAVESCLSDVVDKIGDSKNGVHAGLALTSLASATKLDYISLEVLNLAFNQRNPKNQSEALIWVSNAIKQFGLKVQVKEIIDNLKKGFSSTNPGVRNAALALVGTMYMYVGKSLRSFFEDEKPALLQQIDSEFEKMKDIKPPVPMKGIAAKAIKSRCC</sequence>
<dbReference type="SMART" id="SM01349">
    <property type="entry name" value="TOG"/>
    <property type="match status" value="1"/>
</dbReference>
<reference evidence="6 7" key="1">
    <citation type="submission" date="2021-06" db="EMBL/GenBank/DDBJ databases">
        <title>Caerostris extrusa draft genome.</title>
        <authorList>
            <person name="Kono N."/>
            <person name="Arakawa K."/>
        </authorList>
    </citation>
    <scope>NUCLEOTIDE SEQUENCE [LARGE SCALE GENOMIC DNA]</scope>
</reference>
<evidence type="ECO:0000256" key="1">
    <source>
        <dbReference type="ARBA" id="ARBA00004245"/>
    </source>
</evidence>
<dbReference type="Proteomes" id="UP001054945">
    <property type="component" value="Unassembled WGS sequence"/>
</dbReference>
<dbReference type="GO" id="GO:0030951">
    <property type="term" value="P:establishment or maintenance of microtubule cytoskeleton polarity"/>
    <property type="evidence" value="ECO:0007669"/>
    <property type="project" value="InterPro"/>
</dbReference>
<feature type="domain" description="TOG" evidence="5">
    <location>
        <begin position="44"/>
        <end position="251"/>
    </location>
</feature>
<comment type="subcellular location">
    <subcellularLocation>
        <location evidence="1">Cytoplasm</location>
        <location evidence="1">Cytoskeleton</location>
    </subcellularLocation>
</comment>
<dbReference type="SUPFAM" id="SSF48371">
    <property type="entry name" value="ARM repeat"/>
    <property type="match status" value="1"/>
</dbReference>
<proteinExistence type="predicted"/>
<dbReference type="InterPro" id="IPR011989">
    <property type="entry name" value="ARM-like"/>
</dbReference>
<protein>
    <submittedName>
        <fullName evidence="6">Cytoskeleton-associated protein 5</fullName>
    </submittedName>
</protein>
<organism evidence="6 7">
    <name type="scientific">Caerostris extrusa</name>
    <name type="common">Bark spider</name>
    <name type="synonym">Caerostris bankana</name>
    <dbReference type="NCBI Taxonomy" id="172846"/>
    <lineage>
        <taxon>Eukaryota</taxon>
        <taxon>Metazoa</taxon>
        <taxon>Ecdysozoa</taxon>
        <taxon>Arthropoda</taxon>
        <taxon>Chelicerata</taxon>
        <taxon>Arachnida</taxon>
        <taxon>Araneae</taxon>
        <taxon>Araneomorphae</taxon>
        <taxon>Entelegynae</taxon>
        <taxon>Araneoidea</taxon>
        <taxon>Araneidae</taxon>
        <taxon>Caerostris</taxon>
    </lineage>
</organism>
<dbReference type="AlphaFoldDB" id="A0AAV4UTR7"/>
<keyword evidence="7" id="KW-1185">Reference proteome</keyword>
<dbReference type="InterPro" id="IPR034085">
    <property type="entry name" value="TOG"/>
</dbReference>
<keyword evidence="3" id="KW-0206">Cytoskeleton</keyword>
<dbReference type="GO" id="GO:0061863">
    <property type="term" value="F:microtubule plus end polymerase"/>
    <property type="evidence" value="ECO:0007669"/>
    <property type="project" value="InterPro"/>
</dbReference>
<dbReference type="Gene3D" id="1.25.10.10">
    <property type="entry name" value="Leucine-rich Repeat Variant"/>
    <property type="match status" value="1"/>
</dbReference>
<dbReference type="InterPro" id="IPR016024">
    <property type="entry name" value="ARM-type_fold"/>
</dbReference>
<evidence type="ECO:0000256" key="2">
    <source>
        <dbReference type="ARBA" id="ARBA00022490"/>
    </source>
</evidence>
<dbReference type="EMBL" id="BPLR01013450">
    <property type="protein sequence ID" value="GIY61301.1"/>
    <property type="molecule type" value="Genomic_DNA"/>
</dbReference>